<accession>A0A6D2I0E2</accession>
<comment type="caution">
    <text evidence="1">The sequence shown here is derived from an EMBL/GenBank/DDBJ whole genome shotgun (WGS) entry which is preliminary data.</text>
</comment>
<dbReference type="OrthoDB" id="1751274at2759"/>
<dbReference type="Gene3D" id="4.10.60.10">
    <property type="entry name" value="Zinc finger, CCHC-type"/>
    <property type="match status" value="1"/>
</dbReference>
<dbReference type="Proteomes" id="UP000467841">
    <property type="component" value="Unassembled WGS sequence"/>
</dbReference>
<evidence type="ECO:0000313" key="2">
    <source>
        <dbReference type="Proteomes" id="UP000467841"/>
    </source>
</evidence>
<evidence type="ECO:0000313" key="1">
    <source>
        <dbReference type="EMBL" id="CAA7021901.1"/>
    </source>
</evidence>
<proteinExistence type="predicted"/>
<name>A0A6D2I0E2_9BRAS</name>
<gene>
    <name evidence="1" type="ORF">MERR_LOCUS9136</name>
</gene>
<dbReference type="EMBL" id="CACVBM020000665">
    <property type="protein sequence ID" value="CAA7021901.1"/>
    <property type="molecule type" value="Genomic_DNA"/>
</dbReference>
<keyword evidence="2" id="KW-1185">Reference proteome</keyword>
<organism evidence="1 2">
    <name type="scientific">Microthlaspi erraticum</name>
    <dbReference type="NCBI Taxonomy" id="1685480"/>
    <lineage>
        <taxon>Eukaryota</taxon>
        <taxon>Viridiplantae</taxon>
        <taxon>Streptophyta</taxon>
        <taxon>Embryophyta</taxon>
        <taxon>Tracheophyta</taxon>
        <taxon>Spermatophyta</taxon>
        <taxon>Magnoliopsida</taxon>
        <taxon>eudicotyledons</taxon>
        <taxon>Gunneridae</taxon>
        <taxon>Pentapetalae</taxon>
        <taxon>rosids</taxon>
        <taxon>malvids</taxon>
        <taxon>Brassicales</taxon>
        <taxon>Brassicaceae</taxon>
        <taxon>Coluteocarpeae</taxon>
        <taxon>Microthlaspi</taxon>
    </lineage>
</organism>
<protein>
    <submittedName>
        <fullName evidence="1">Uncharacterized protein</fullName>
    </submittedName>
</protein>
<reference evidence="1" key="1">
    <citation type="submission" date="2020-01" db="EMBL/GenBank/DDBJ databases">
        <authorList>
            <person name="Mishra B."/>
        </authorList>
    </citation>
    <scope>NUCLEOTIDE SEQUENCE [LARGE SCALE GENOMIC DNA]</scope>
</reference>
<sequence>MEDLIPQSRANVRPEHSTKLIRPADPDVRTSLKSLVKPDSHHSCYGCGSPKHCVLSSPKRDAAPRVCYYYKEPGHIKLMCLKLRSMLVASVQTIDVMRDQVLPIPITDSASAHVRCSNGLSYTRSR</sequence>
<dbReference type="AlphaFoldDB" id="A0A6D2I0E2"/>